<dbReference type="Pfam" id="PF04857">
    <property type="entry name" value="CAF1"/>
    <property type="match status" value="1"/>
</dbReference>
<dbReference type="SUPFAM" id="SSF53098">
    <property type="entry name" value="Ribonuclease H-like"/>
    <property type="match status" value="1"/>
</dbReference>
<comment type="catalytic activity">
    <reaction evidence="1">
        <text>Exonucleolytic cleavage of poly(A) to 5'-AMP.</text>
        <dbReference type="EC" id="3.1.13.4"/>
    </reaction>
</comment>
<evidence type="ECO:0000256" key="14">
    <source>
        <dbReference type="ARBA" id="ARBA00023015"/>
    </source>
</evidence>
<evidence type="ECO:0000256" key="7">
    <source>
        <dbReference type="ARBA" id="ARBA00012161"/>
    </source>
</evidence>
<comment type="similarity">
    <text evidence="5">Belongs to the CAF1 family.</text>
</comment>
<evidence type="ECO:0000256" key="4">
    <source>
        <dbReference type="ARBA" id="ARBA00004496"/>
    </source>
</evidence>
<evidence type="ECO:0000256" key="3">
    <source>
        <dbReference type="ARBA" id="ARBA00004123"/>
    </source>
</evidence>
<evidence type="ECO:0000256" key="11">
    <source>
        <dbReference type="ARBA" id="ARBA00022801"/>
    </source>
</evidence>
<evidence type="ECO:0000256" key="16">
    <source>
        <dbReference type="ARBA" id="ARBA00023242"/>
    </source>
</evidence>
<keyword evidence="15" id="KW-0804">Transcription</keyword>
<comment type="cofactor">
    <cofactor evidence="2">
        <name>a divalent metal cation</name>
        <dbReference type="ChEBI" id="CHEBI:60240"/>
    </cofactor>
</comment>
<proteinExistence type="inferred from homology"/>
<dbReference type="InterPro" id="IPR006941">
    <property type="entry name" value="RNase_CAF1"/>
</dbReference>
<evidence type="ECO:0000256" key="2">
    <source>
        <dbReference type="ARBA" id="ARBA00001968"/>
    </source>
</evidence>
<keyword evidence="16" id="KW-0539">Nucleus</keyword>
<keyword evidence="8" id="KW-0963">Cytoplasm</keyword>
<comment type="caution">
    <text evidence="18">The sequence shown here is derived from an EMBL/GenBank/DDBJ whole genome shotgun (WGS) entry which is preliminary data.</text>
</comment>
<evidence type="ECO:0000256" key="1">
    <source>
        <dbReference type="ARBA" id="ARBA00001663"/>
    </source>
</evidence>
<keyword evidence="11" id="KW-0378">Hydrolase</keyword>
<dbReference type="Gene3D" id="3.30.420.10">
    <property type="entry name" value="Ribonuclease H-like superfamily/Ribonuclease H"/>
    <property type="match status" value="1"/>
</dbReference>
<dbReference type="InterPro" id="IPR012337">
    <property type="entry name" value="RNaseH-like_sf"/>
</dbReference>
<dbReference type="InterPro" id="IPR039637">
    <property type="entry name" value="CNOT7/CNOT8/Pop2"/>
</dbReference>
<keyword evidence="13" id="KW-0694">RNA-binding</keyword>
<evidence type="ECO:0000256" key="8">
    <source>
        <dbReference type="ARBA" id="ARBA00022490"/>
    </source>
</evidence>
<evidence type="ECO:0000256" key="12">
    <source>
        <dbReference type="ARBA" id="ARBA00022839"/>
    </source>
</evidence>
<keyword evidence="14" id="KW-0805">Transcription regulation</keyword>
<evidence type="ECO:0000313" key="19">
    <source>
        <dbReference type="Proteomes" id="UP001231189"/>
    </source>
</evidence>
<dbReference type="EC" id="3.1.13.4" evidence="7"/>
<evidence type="ECO:0000256" key="15">
    <source>
        <dbReference type="ARBA" id="ARBA00023163"/>
    </source>
</evidence>
<dbReference type="Proteomes" id="UP001231189">
    <property type="component" value="Unassembled WGS sequence"/>
</dbReference>
<accession>A0AAD8QX24</accession>
<dbReference type="GO" id="GO:0046872">
    <property type="term" value="F:metal ion binding"/>
    <property type="evidence" value="ECO:0007669"/>
    <property type="project" value="UniProtKB-KW"/>
</dbReference>
<comment type="subcellular location">
    <subcellularLocation>
        <location evidence="4">Cytoplasm</location>
    </subcellularLocation>
    <subcellularLocation>
        <location evidence="3">Nucleus</location>
    </subcellularLocation>
</comment>
<evidence type="ECO:0000256" key="17">
    <source>
        <dbReference type="ARBA" id="ARBA00025148"/>
    </source>
</evidence>
<dbReference type="GO" id="GO:0005634">
    <property type="term" value="C:nucleus"/>
    <property type="evidence" value="ECO:0007669"/>
    <property type="project" value="UniProtKB-SubCell"/>
</dbReference>
<dbReference type="InterPro" id="IPR036397">
    <property type="entry name" value="RNaseH_sf"/>
</dbReference>
<dbReference type="PANTHER" id="PTHR10797">
    <property type="entry name" value="CCR4-NOT TRANSCRIPTION COMPLEX SUBUNIT"/>
    <property type="match status" value="1"/>
</dbReference>
<gene>
    <name evidence="18" type="ORF">QYE76_033940</name>
</gene>
<dbReference type="GO" id="GO:0004535">
    <property type="term" value="F:poly(A)-specific ribonuclease activity"/>
    <property type="evidence" value="ECO:0007669"/>
    <property type="project" value="UniProtKB-EC"/>
</dbReference>
<keyword evidence="9" id="KW-0540">Nuclease</keyword>
<evidence type="ECO:0000256" key="9">
    <source>
        <dbReference type="ARBA" id="ARBA00022722"/>
    </source>
</evidence>
<comment type="function">
    <text evidence="17">Ubiquitous transcription factor required for a diverse set of processes. It is a component of the CCR4 complex involved in the control of gene expression.</text>
</comment>
<name>A0AAD8QX24_LOLMU</name>
<keyword evidence="19" id="KW-1185">Reference proteome</keyword>
<keyword evidence="12" id="KW-0269">Exonuclease</keyword>
<comment type="subunit">
    <text evidence="6">Component of the CCR4-NOT complex, at least composed of CRR4 and CAF1 proteins.</text>
</comment>
<dbReference type="GO" id="GO:0003723">
    <property type="term" value="F:RNA binding"/>
    <property type="evidence" value="ECO:0007669"/>
    <property type="project" value="UniProtKB-KW"/>
</dbReference>
<protein>
    <recommendedName>
        <fullName evidence="7">poly(A)-specific ribonuclease</fullName>
        <ecNumber evidence="7">3.1.13.4</ecNumber>
    </recommendedName>
</protein>
<dbReference type="GO" id="GO:0005737">
    <property type="term" value="C:cytoplasm"/>
    <property type="evidence" value="ECO:0007669"/>
    <property type="project" value="UniProtKB-SubCell"/>
</dbReference>
<evidence type="ECO:0000256" key="10">
    <source>
        <dbReference type="ARBA" id="ARBA00022723"/>
    </source>
</evidence>
<dbReference type="AlphaFoldDB" id="A0AAD8QX24"/>
<dbReference type="EMBL" id="JAUUTY010000007">
    <property type="protein sequence ID" value="KAK1610267.1"/>
    <property type="molecule type" value="Genomic_DNA"/>
</dbReference>
<sequence length="580" mass="64224">MFPPPPASFHGRVPPPQIMDHPVPMPAPHVPVLVHPVWAWSFHQEAARLRHFAEGARYVAVNVHYPGLVHHPGKDQDALTDEKLYAILKANVDALKPLQVGIAVCDRDGKSEAWEFNLRDFRRHSDPHDANSLAYLAGRGLDVDTFANHGVDAWSLGAMLLNYSGLIGHWRGLSWVTYTGAYHVAYLLKIVTGGCPLPNDLAGFVGAVRHFLGDQVYDVAGMAAQCPKLPVGLERIAAHLGFHPPWNSPRLRRRRRTRAPGVQELGGRRAPRQGLNFSSRNLLDSAAGGTFMSITLGAATKLLDDMMINYSEWHTERTPQGKKVNSVEETSSLGDKIDAIMSMLANGRSHIDPNNVPLASLVAQEENVDVNFIKNNNFNNNAYRNNYGNNNYRPYPSNNGNGYGNSYGNSYNNNKSVPSGLEVMLKEFISTQTAFNKTVEEKLGKIDVLASKVDSLALDVDLLKLKVMPEEVKDARFAKTNAIQVRINDNIRMLAELHARWDREEKEKLAKENNVAKVWTITTTSNVDSSHVATPPTINGKIIGVGNVSTPSAKRTKLLKLLVIKLLKFFKILVTMIPLL</sequence>
<evidence type="ECO:0000256" key="6">
    <source>
        <dbReference type="ARBA" id="ARBA00011757"/>
    </source>
</evidence>
<reference evidence="18" key="1">
    <citation type="submission" date="2023-07" db="EMBL/GenBank/DDBJ databases">
        <title>A chromosome-level genome assembly of Lolium multiflorum.</title>
        <authorList>
            <person name="Chen Y."/>
            <person name="Copetti D."/>
            <person name="Kolliker R."/>
            <person name="Studer B."/>
        </authorList>
    </citation>
    <scope>NUCLEOTIDE SEQUENCE</scope>
    <source>
        <strain evidence="18">02402/16</strain>
        <tissue evidence="18">Leaf</tissue>
    </source>
</reference>
<evidence type="ECO:0000313" key="18">
    <source>
        <dbReference type="EMBL" id="KAK1610267.1"/>
    </source>
</evidence>
<dbReference type="GO" id="GO:0030014">
    <property type="term" value="C:CCR4-NOT complex"/>
    <property type="evidence" value="ECO:0007669"/>
    <property type="project" value="InterPro"/>
</dbReference>
<keyword evidence="10" id="KW-0479">Metal-binding</keyword>
<evidence type="ECO:0000256" key="5">
    <source>
        <dbReference type="ARBA" id="ARBA00008372"/>
    </source>
</evidence>
<evidence type="ECO:0000256" key="13">
    <source>
        <dbReference type="ARBA" id="ARBA00022884"/>
    </source>
</evidence>
<organism evidence="18 19">
    <name type="scientific">Lolium multiflorum</name>
    <name type="common">Italian ryegrass</name>
    <name type="synonym">Lolium perenne subsp. multiflorum</name>
    <dbReference type="NCBI Taxonomy" id="4521"/>
    <lineage>
        <taxon>Eukaryota</taxon>
        <taxon>Viridiplantae</taxon>
        <taxon>Streptophyta</taxon>
        <taxon>Embryophyta</taxon>
        <taxon>Tracheophyta</taxon>
        <taxon>Spermatophyta</taxon>
        <taxon>Magnoliopsida</taxon>
        <taxon>Liliopsida</taxon>
        <taxon>Poales</taxon>
        <taxon>Poaceae</taxon>
        <taxon>BOP clade</taxon>
        <taxon>Pooideae</taxon>
        <taxon>Poodae</taxon>
        <taxon>Poeae</taxon>
        <taxon>Poeae Chloroplast Group 2 (Poeae type)</taxon>
        <taxon>Loliodinae</taxon>
        <taxon>Loliinae</taxon>
        <taxon>Lolium</taxon>
    </lineage>
</organism>